<gene>
    <name evidence="3" type="ORF">DY245_33315</name>
</gene>
<dbReference type="InterPro" id="IPR045361">
    <property type="entry name" value="CIS_tube_prot_N"/>
</dbReference>
<dbReference type="Pfam" id="PF19266">
    <property type="entry name" value="CIS_tube"/>
    <property type="match status" value="1"/>
</dbReference>
<dbReference type="PROSITE" id="PS51782">
    <property type="entry name" value="LYSM"/>
    <property type="match status" value="1"/>
</dbReference>
<dbReference type="Proteomes" id="UP000262477">
    <property type="component" value="Unassembled WGS sequence"/>
</dbReference>
<dbReference type="InterPro" id="IPR036779">
    <property type="entry name" value="LysM_dom_sf"/>
</dbReference>
<proteinExistence type="predicted"/>
<sequence>MPTLPLGGAPVRAVLVIYDPPAGTGNTPGPEHARVKLHFNPERIAVTKAASWKRGRAPSNGSAARAQFVSAQPRTMTLDVFLDAPGSKGGVQEQVERLLSCCVPTSQSVAAKPASAPWVRLEWGRAQTTAFLALVTQVNATYTRFGTDGTPLRAECTVTLEEAGGSPARQNPSSGGDGPVGTHRLVAGDTLPGLAWKAYGDPTQWRAIARANDLDDPQGVPPGTVLVLPTLEEQAPGGAR</sequence>
<evidence type="ECO:0000313" key="4">
    <source>
        <dbReference type="Proteomes" id="UP000262477"/>
    </source>
</evidence>
<dbReference type="EMBL" id="QUAC01000310">
    <property type="protein sequence ID" value="REK86229.1"/>
    <property type="molecule type" value="Genomic_DNA"/>
</dbReference>
<evidence type="ECO:0000256" key="1">
    <source>
        <dbReference type="SAM" id="MobiDB-lite"/>
    </source>
</evidence>
<dbReference type="Pfam" id="PF01476">
    <property type="entry name" value="LysM"/>
    <property type="match status" value="1"/>
</dbReference>
<protein>
    <submittedName>
        <fullName evidence="3">LysM peptidoglycan-binding domain-containing protein</fullName>
    </submittedName>
</protein>
<dbReference type="RefSeq" id="WP_128510870.1">
    <property type="nucleotide sequence ID" value="NZ_QUAC01000310.1"/>
</dbReference>
<feature type="domain" description="LysM" evidence="2">
    <location>
        <begin position="181"/>
        <end position="228"/>
    </location>
</feature>
<dbReference type="AlphaFoldDB" id="A0A371PUV0"/>
<dbReference type="OrthoDB" id="9815939at2"/>
<accession>A0A371PUV0</accession>
<dbReference type="InterPro" id="IPR018392">
    <property type="entry name" value="LysM"/>
</dbReference>
<evidence type="ECO:0000259" key="2">
    <source>
        <dbReference type="PROSITE" id="PS51782"/>
    </source>
</evidence>
<dbReference type="Gene3D" id="3.10.350.10">
    <property type="entry name" value="LysM domain"/>
    <property type="match status" value="1"/>
</dbReference>
<evidence type="ECO:0000313" key="3">
    <source>
        <dbReference type="EMBL" id="REK86229.1"/>
    </source>
</evidence>
<comment type="caution">
    <text evidence="3">The sequence shown here is derived from an EMBL/GenBank/DDBJ whole genome shotgun (WGS) entry which is preliminary data.</text>
</comment>
<name>A0A371PUV0_STRIH</name>
<feature type="region of interest" description="Disordered" evidence="1">
    <location>
        <begin position="163"/>
        <end position="183"/>
    </location>
</feature>
<organism evidence="3 4">
    <name type="scientific">Streptomyces inhibens</name>
    <dbReference type="NCBI Taxonomy" id="2293571"/>
    <lineage>
        <taxon>Bacteria</taxon>
        <taxon>Bacillati</taxon>
        <taxon>Actinomycetota</taxon>
        <taxon>Actinomycetes</taxon>
        <taxon>Kitasatosporales</taxon>
        <taxon>Streptomycetaceae</taxon>
        <taxon>Streptomyces</taxon>
    </lineage>
</organism>
<reference evidence="3 4" key="1">
    <citation type="submission" date="2018-08" db="EMBL/GenBank/DDBJ databases">
        <title>Streptomyces NEAU-D10 sp. nov., a novel Actinomycete isolated from soil.</title>
        <authorList>
            <person name="Jin L."/>
        </authorList>
    </citation>
    <scope>NUCLEOTIDE SEQUENCE [LARGE SCALE GENOMIC DNA]</scope>
    <source>
        <strain evidence="3 4">NEAU-D10</strain>
    </source>
</reference>
<keyword evidence="4" id="KW-1185">Reference proteome</keyword>